<dbReference type="GeneID" id="28737696"/>
<dbReference type="AlphaFoldDB" id="A0A0N0NNU0"/>
<evidence type="ECO:0000313" key="4">
    <source>
        <dbReference type="Proteomes" id="UP000038010"/>
    </source>
</evidence>
<gene>
    <name evidence="3" type="ORF">AB675_5592</name>
</gene>
<evidence type="ECO:0000256" key="1">
    <source>
        <dbReference type="SAM" id="MobiDB-lite"/>
    </source>
</evidence>
<dbReference type="STRING" id="1664694.A0A0N0NNU0"/>
<proteinExistence type="predicted"/>
<accession>A0A0N0NNU0</accession>
<keyword evidence="2" id="KW-0732">Signal</keyword>
<feature type="chain" id="PRO_5005856976" evidence="2">
    <location>
        <begin position="20"/>
        <end position="268"/>
    </location>
</feature>
<evidence type="ECO:0000256" key="2">
    <source>
        <dbReference type="SAM" id="SignalP"/>
    </source>
</evidence>
<dbReference type="VEuPathDB" id="FungiDB:AB675_5592"/>
<feature type="signal peptide" evidence="2">
    <location>
        <begin position="1"/>
        <end position="19"/>
    </location>
</feature>
<evidence type="ECO:0000313" key="3">
    <source>
        <dbReference type="EMBL" id="KPI41938.1"/>
    </source>
</evidence>
<protein>
    <submittedName>
        <fullName evidence="3">Uncharacterized protein</fullName>
    </submittedName>
</protein>
<dbReference type="RefSeq" id="XP_018001901.1">
    <property type="nucleotide sequence ID" value="XM_018145816.1"/>
</dbReference>
<feature type="region of interest" description="Disordered" evidence="1">
    <location>
        <begin position="128"/>
        <end position="163"/>
    </location>
</feature>
<sequence>MAVQSVITFAFLLIACVLATPTLEQRTSNVCAGGLYGELIPYLKNCDVAQAYCSIKYPVACTKGLSKRTAPTTTTKVTTTTSKSTSKSTSSSVNPTSSAWSKCQGQGASFVSTLCSCIETPRPCKSTTTSRVTTKPTTTTTKPITTTTTTTTTSTTTTTTSIAPAYTPPSAVIQEGRYCQELQGPGYTIPNGVCTPATIQGSPKAFSPVTGDAGSCTSTDDCTVQFFSDTACTNFVTTINFQGCEFYADGSVQAYRLNCPQCKPLGAN</sequence>
<name>A0A0N0NNU0_9EURO</name>
<feature type="region of interest" description="Disordered" evidence="1">
    <location>
        <begin position="72"/>
        <end position="97"/>
    </location>
</feature>
<comment type="caution">
    <text evidence="3">The sequence shown here is derived from an EMBL/GenBank/DDBJ whole genome shotgun (WGS) entry which is preliminary data.</text>
</comment>
<dbReference type="OrthoDB" id="10656696at2759"/>
<reference evidence="3 4" key="1">
    <citation type="submission" date="2015-06" db="EMBL/GenBank/DDBJ databases">
        <title>Draft genome of the ant-associated black yeast Phialophora attae CBS 131958.</title>
        <authorList>
            <person name="Moreno L.F."/>
            <person name="Stielow B.J."/>
            <person name="de Hoog S."/>
            <person name="Vicente V.A."/>
            <person name="Weiss V.A."/>
            <person name="de Vries M."/>
            <person name="Cruz L.M."/>
            <person name="Souza E.M."/>
        </authorList>
    </citation>
    <scope>NUCLEOTIDE SEQUENCE [LARGE SCALE GENOMIC DNA]</scope>
    <source>
        <strain evidence="3 4">CBS 131958</strain>
    </source>
</reference>
<dbReference type="Proteomes" id="UP000038010">
    <property type="component" value="Unassembled WGS sequence"/>
</dbReference>
<dbReference type="EMBL" id="LFJN01000008">
    <property type="protein sequence ID" value="KPI41938.1"/>
    <property type="molecule type" value="Genomic_DNA"/>
</dbReference>
<organism evidence="3 4">
    <name type="scientific">Cyphellophora attinorum</name>
    <dbReference type="NCBI Taxonomy" id="1664694"/>
    <lineage>
        <taxon>Eukaryota</taxon>
        <taxon>Fungi</taxon>
        <taxon>Dikarya</taxon>
        <taxon>Ascomycota</taxon>
        <taxon>Pezizomycotina</taxon>
        <taxon>Eurotiomycetes</taxon>
        <taxon>Chaetothyriomycetidae</taxon>
        <taxon>Chaetothyriales</taxon>
        <taxon>Cyphellophoraceae</taxon>
        <taxon>Cyphellophora</taxon>
    </lineage>
</organism>
<keyword evidence="4" id="KW-1185">Reference proteome</keyword>